<dbReference type="InterPro" id="IPR043519">
    <property type="entry name" value="NT_sf"/>
</dbReference>
<comment type="caution">
    <text evidence="2">The sequence shown here is derived from an EMBL/GenBank/DDBJ whole genome shotgun (WGS) entry which is preliminary data.</text>
</comment>
<reference evidence="2 3" key="1">
    <citation type="submission" date="2020-05" db="EMBL/GenBank/DDBJ databases">
        <title>Azospirillum oleiclasticum sp. nov, a nitrogen-fixing and heavy crude oil-emulsifying bacterium isolated from the crude oil of Yumen Oilfield.</title>
        <authorList>
            <person name="Wu D."/>
            <person name="Cai M."/>
            <person name="Zhang X."/>
        </authorList>
    </citation>
    <scope>NUCLEOTIDE SEQUENCE [LARGE SCALE GENOMIC DNA]</scope>
    <source>
        <strain evidence="2 3">ROY-1-1-2</strain>
    </source>
</reference>
<feature type="region of interest" description="Disordered" evidence="1">
    <location>
        <begin position="191"/>
        <end position="211"/>
    </location>
</feature>
<evidence type="ECO:0008006" key="4">
    <source>
        <dbReference type="Google" id="ProtNLM"/>
    </source>
</evidence>
<accession>A0ABX2TL12</accession>
<protein>
    <recommendedName>
        <fullName evidence="4">Nucleotidyltransferase</fullName>
    </recommendedName>
</protein>
<sequence length="211" mass="22812">MRWLEKLFGLFAGKAEKAGSSPLPDTDVVRPATWGDVETVAGLLEKHGVAYVLIGGYALHANGLIRATGDVDILVRNTPENNARWIAALSELPDGAAAGLTGEANPFPVDDGVEDDEPGVIRIFDEFVVDVLPKACGCSYEDLEPYIARLEEPGKGINVLDLDGLSLTKRGARDKDRSDLQQITMALDRLRQRRGIPASKPPDTGILPQER</sequence>
<dbReference type="Gene3D" id="3.30.460.40">
    <property type="match status" value="1"/>
</dbReference>
<keyword evidence="3" id="KW-1185">Reference proteome</keyword>
<dbReference type="SUPFAM" id="SSF81301">
    <property type="entry name" value="Nucleotidyltransferase"/>
    <property type="match status" value="1"/>
</dbReference>
<proteinExistence type="predicted"/>
<gene>
    <name evidence="2" type="ORF">HND93_26820</name>
</gene>
<name>A0ABX2TL12_9PROT</name>
<evidence type="ECO:0000256" key="1">
    <source>
        <dbReference type="SAM" id="MobiDB-lite"/>
    </source>
</evidence>
<dbReference type="RefSeq" id="WP_180285107.1">
    <property type="nucleotide sequence ID" value="NZ_JABFDB010000026.1"/>
</dbReference>
<evidence type="ECO:0000313" key="3">
    <source>
        <dbReference type="Proteomes" id="UP000584642"/>
    </source>
</evidence>
<organism evidence="2 3">
    <name type="scientific">Azospirillum oleiclasticum</name>
    <dbReference type="NCBI Taxonomy" id="2735135"/>
    <lineage>
        <taxon>Bacteria</taxon>
        <taxon>Pseudomonadati</taxon>
        <taxon>Pseudomonadota</taxon>
        <taxon>Alphaproteobacteria</taxon>
        <taxon>Rhodospirillales</taxon>
        <taxon>Azospirillaceae</taxon>
        <taxon>Azospirillum</taxon>
    </lineage>
</organism>
<dbReference type="EMBL" id="JABFDB010000026">
    <property type="protein sequence ID" value="NYZ23330.1"/>
    <property type="molecule type" value="Genomic_DNA"/>
</dbReference>
<dbReference type="Proteomes" id="UP000584642">
    <property type="component" value="Unassembled WGS sequence"/>
</dbReference>
<evidence type="ECO:0000313" key="2">
    <source>
        <dbReference type="EMBL" id="NYZ23330.1"/>
    </source>
</evidence>